<organism evidence="1 2">
    <name type="scientific">Fusarium decemcellulare</name>
    <dbReference type="NCBI Taxonomy" id="57161"/>
    <lineage>
        <taxon>Eukaryota</taxon>
        <taxon>Fungi</taxon>
        <taxon>Dikarya</taxon>
        <taxon>Ascomycota</taxon>
        <taxon>Pezizomycotina</taxon>
        <taxon>Sordariomycetes</taxon>
        <taxon>Hypocreomycetidae</taxon>
        <taxon>Hypocreales</taxon>
        <taxon>Nectriaceae</taxon>
        <taxon>Fusarium</taxon>
        <taxon>Fusarium decemcellulare species complex</taxon>
    </lineage>
</organism>
<evidence type="ECO:0000313" key="1">
    <source>
        <dbReference type="EMBL" id="KAJ3546896.1"/>
    </source>
</evidence>
<gene>
    <name evidence="1" type="ORF">NM208_g1786</name>
</gene>
<reference evidence="1" key="1">
    <citation type="submission" date="2022-08" db="EMBL/GenBank/DDBJ databases">
        <title>Genome Sequence of Fusarium decemcellulare.</title>
        <authorList>
            <person name="Buettner E."/>
        </authorList>
    </citation>
    <scope>NUCLEOTIDE SEQUENCE</scope>
    <source>
        <strain evidence="1">Babe19</strain>
    </source>
</reference>
<sequence>MSSLALKSAICLAFLLSLACFGRLNFYRDPGSVFYDESRAFGTRYSAHRRAEAQQIIDTYTSANSDLITDRSDANKSLCIGINSVKRRKTQYLQTTIGSLLHGLTEQERADLHISILIAETDPTRHPTWNEEWVHRAVDDVYTYQVNATQRQHLKHLEATGRYGEKGVFDYTYALQRCYDTGAPYIGMFEDDIVLADGWMVRTLQGVQQIPQADTKQHPWLFMRLFNQERSIGWASRDIGGNSEHWIILGIGLGISLPFLLARKRWKGARKHLDLGTLFVIVVILVPGLVILFYQSGKASLLPPSPGVFNEPFGCCSQAMIFPRDQVPLLINNLRAKRQGQVDLMLDEFATSNGLDRYALYPVQAQHIGIDSARNTVKGEAQAIWSMAFEDLDPGVLEQEHQQMVKNYDSWWNKI</sequence>
<accession>A0ACC1SV45</accession>
<evidence type="ECO:0000313" key="2">
    <source>
        <dbReference type="Proteomes" id="UP001148629"/>
    </source>
</evidence>
<name>A0ACC1SV45_9HYPO</name>
<protein>
    <submittedName>
        <fullName evidence="1">Uncharacterized protein</fullName>
    </submittedName>
</protein>
<keyword evidence="2" id="KW-1185">Reference proteome</keyword>
<comment type="caution">
    <text evidence="1">The sequence shown here is derived from an EMBL/GenBank/DDBJ whole genome shotgun (WGS) entry which is preliminary data.</text>
</comment>
<dbReference type="Proteomes" id="UP001148629">
    <property type="component" value="Unassembled WGS sequence"/>
</dbReference>
<proteinExistence type="predicted"/>
<dbReference type="EMBL" id="JANRMS010000097">
    <property type="protein sequence ID" value="KAJ3546896.1"/>
    <property type="molecule type" value="Genomic_DNA"/>
</dbReference>